<evidence type="ECO:0000313" key="7">
    <source>
        <dbReference type="Proteomes" id="UP000293638"/>
    </source>
</evidence>
<dbReference type="Gene3D" id="3.30.450.90">
    <property type="match status" value="1"/>
</dbReference>
<dbReference type="Proteomes" id="UP000293638">
    <property type="component" value="Unassembled WGS sequence"/>
</dbReference>
<protein>
    <submittedName>
        <fullName evidence="6">Type II secretion system protein E (GspE)</fullName>
    </submittedName>
</protein>
<dbReference type="SMART" id="SM00382">
    <property type="entry name" value="AAA"/>
    <property type="match status" value="1"/>
</dbReference>
<evidence type="ECO:0000256" key="1">
    <source>
        <dbReference type="ARBA" id="ARBA00006611"/>
    </source>
</evidence>
<keyword evidence="7" id="KW-1185">Reference proteome</keyword>
<dbReference type="InterPro" id="IPR001482">
    <property type="entry name" value="T2SS/T4SS_dom"/>
</dbReference>
<dbReference type="Gene3D" id="3.30.300.160">
    <property type="entry name" value="Type II secretion system, protein E, N-terminal domain"/>
    <property type="match status" value="1"/>
</dbReference>
<keyword evidence="3" id="KW-0067">ATP-binding</keyword>
<dbReference type="InterPro" id="IPR037257">
    <property type="entry name" value="T2SS_E_N_sf"/>
</dbReference>
<dbReference type="InterPro" id="IPR007831">
    <property type="entry name" value="T2SS_GspE_N"/>
</dbReference>
<reference evidence="6 7" key="1">
    <citation type="submission" date="2019-02" db="EMBL/GenBank/DDBJ databases">
        <title>Genomic Encyclopedia of Type Strains, Phase IV (KMG-IV): sequencing the most valuable type-strain genomes for metagenomic binning, comparative biology and taxonomic classification.</title>
        <authorList>
            <person name="Goeker M."/>
        </authorList>
    </citation>
    <scope>NUCLEOTIDE SEQUENCE [LARGE SCALE GENOMIC DNA]</scope>
    <source>
        <strain evidence="6 7">DSM 45622</strain>
    </source>
</reference>
<feature type="domain" description="Bacterial type II secretion system protein E" evidence="5">
    <location>
        <begin position="403"/>
        <end position="417"/>
    </location>
</feature>
<evidence type="ECO:0000256" key="4">
    <source>
        <dbReference type="SAM" id="MobiDB-lite"/>
    </source>
</evidence>
<dbReference type="GO" id="GO:0005524">
    <property type="term" value="F:ATP binding"/>
    <property type="evidence" value="ECO:0007669"/>
    <property type="project" value="UniProtKB-KW"/>
</dbReference>
<proteinExistence type="inferred from homology"/>
<feature type="region of interest" description="Disordered" evidence="4">
    <location>
        <begin position="1"/>
        <end position="22"/>
    </location>
</feature>
<dbReference type="FunFam" id="3.40.50.300:FF:000398">
    <property type="entry name" value="Type IV pilus assembly ATPase PilB"/>
    <property type="match status" value="1"/>
</dbReference>
<dbReference type="GO" id="GO:0016887">
    <property type="term" value="F:ATP hydrolysis activity"/>
    <property type="evidence" value="ECO:0007669"/>
    <property type="project" value="TreeGrafter"/>
</dbReference>
<dbReference type="PANTHER" id="PTHR30258:SF29">
    <property type="entry name" value="MSHA PILUS ASSEMBLY ATPASE MSHE"/>
    <property type="match status" value="1"/>
</dbReference>
<evidence type="ECO:0000259" key="5">
    <source>
        <dbReference type="PROSITE" id="PS00662"/>
    </source>
</evidence>
<dbReference type="InterPro" id="IPR003593">
    <property type="entry name" value="AAA+_ATPase"/>
</dbReference>
<dbReference type="GO" id="GO:0005886">
    <property type="term" value="C:plasma membrane"/>
    <property type="evidence" value="ECO:0007669"/>
    <property type="project" value="TreeGrafter"/>
</dbReference>
<organism evidence="6 7">
    <name type="scientific">Motilibacter rhizosphaerae</name>
    <dbReference type="NCBI Taxonomy" id="598652"/>
    <lineage>
        <taxon>Bacteria</taxon>
        <taxon>Bacillati</taxon>
        <taxon>Actinomycetota</taxon>
        <taxon>Actinomycetes</taxon>
        <taxon>Motilibacterales</taxon>
        <taxon>Motilibacteraceae</taxon>
        <taxon>Motilibacter</taxon>
    </lineage>
</organism>
<dbReference type="PANTHER" id="PTHR30258">
    <property type="entry name" value="TYPE II SECRETION SYSTEM PROTEIN GSPE-RELATED"/>
    <property type="match status" value="1"/>
</dbReference>
<gene>
    <name evidence="6" type="ORF">EV189_2665</name>
</gene>
<evidence type="ECO:0000256" key="2">
    <source>
        <dbReference type="ARBA" id="ARBA00022741"/>
    </source>
</evidence>
<evidence type="ECO:0000256" key="3">
    <source>
        <dbReference type="ARBA" id="ARBA00022840"/>
    </source>
</evidence>
<dbReference type="SUPFAM" id="SSF52540">
    <property type="entry name" value="P-loop containing nucleoside triphosphate hydrolases"/>
    <property type="match status" value="1"/>
</dbReference>
<name>A0A4Q7NRH8_9ACTN</name>
<dbReference type="Pfam" id="PF00437">
    <property type="entry name" value="T2SSE"/>
    <property type="match status" value="1"/>
</dbReference>
<keyword evidence="2" id="KW-0547">Nucleotide-binding</keyword>
<evidence type="ECO:0000313" key="6">
    <source>
        <dbReference type="EMBL" id="RZS87240.1"/>
    </source>
</evidence>
<dbReference type="InterPro" id="IPR027417">
    <property type="entry name" value="P-loop_NTPase"/>
</dbReference>
<dbReference type="PROSITE" id="PS00662">
    <property type="entry name" value="T2SP_E"/>
    <property type="match status" value="1"/>
</dbReference>
<sequence>MGTGATLPAQGGYAPSTPSYATGPRRRIGDVLIEAGVLTQGDLDRALEAQRSDTSGERRRLGEIISELGLASERQVAQALADVLAIQLVDLGGIVVSPEVARSLPRAVAERTGVFVVDKLSDGGLRVATSDPTNVLALDDVRLYTNAPRLEVLVATSSQIKEHLHRAWSLSEDNADVATVLEGISPDQDDAQEISGSIDDAPTVRLVNMVLSDAVRAGASDIHIEPQRDVLRIRYRIDGMLRDVMTVPRRAAPAVVSRIKITSGLDIAERRIPQDGRARISVDSRSVDTRISTMPSIHGEKVVIRLLMGAEQIKHLDSMGMDAEHLEKIRASMREPQGLMLITGPTGSGKTSTLYASLSEIVTPERNIVTLEDPVEIQIPGITQTQTNERAGMTFAKGLRAILRQDPDVVLVGEIRDGETAELALTASMTGHLVLSTLHTNSAVAALTRLVDMGIEPFLVASSLSCVVAQRLVRTVCASCARPDELSAEQVAALGLDPSSLDGATPRKGEGCSVCAGTGYRGRSGIYEVIEVTPSLRSVLLRDPSEHALAAAAEAEGFRSLRSSALALAAKGTTTFAEVARVVPRYA</sequence>
<dbReference type="Pfam" id="PF05157">
    <property type="entry name" value="MshEN"/>
    <property type="match status" value="1"/>
</dbReference>
<comment type="similarity">
    <text evidence="1">Belongs to the GSP E family.</text>
</comment>
<accession>A0A4Q7NRH8</accession>
<dbReference type="EMBL" id="SGXD01000003">
    <property type="protein sequence ID" value="RZS87240.1"/>
    <property type="molecule type" value="Genomic_DNA"/>
</dbReference>
<dbReference type="Gene3D" id="3.40.50.300">
    <property type="entry name" value="P-loop containing nucleotide triphosphate hydrolases"/>
    <property type="match status" value="1"/>
</dbReference>
<dbReference type="FunFam" id="3.30.450.90:FF:000001">
    <property type="entry name" value="Type II secretion system ATPase GspE"/>
    <property type="match status" value="1"/>
</dbReference>
<dbReference type="CDD" id="cd01129">
    <property type="entry name" value="PulE-GspE-like"/>
    <property type="match status" value="1"/>
</dbReference>
<dbReference type="AlphaFoldDB" id="A0A4Q7NRH8"/>
<dbReference type="SUPFAM" id="SSF160246">
    <property type="entry name" value="EspE N-terminal domain-like"/>
    <property type="match status" value="1"/>
</dbReference>
<comment type="caution">
    <text evidence="6">The sequence shown here is derived from an EMBL/GenBank/DDBJ whole genome shotgun (WGS) entry which is preliminary data.</text>
</comment>
<dbReference type="Gene3D" id="1.10.40.70">
    <property type="match status" value="1"/>
</dbReference>